<dbReference type="EMBL" id="JABCUR010000002">
    <property type="protein sequence ID" value="NMW64370.1"/>
    <property type="molecule type" value="Genomic_DNA"/>
</dbReference>
<dbReference type="Proteomes" id="UP000578252">
    <property type="component" value="Unassembled WGS sequence"/>
</dbReference>
<keyword evidence="2" id="KW-1133">Transmembrane helix</keyword>
<dbReference type="OrthoDB" id="3268768at2"/>
<evidence type="ECO:0000256" key="2">
    <source>
        <dbReference type="SAM" id="Phobius"/>
    </source>
</evidence>
<dbReference type="GeneID" id="61167851"/>
<dbReference type="EMBL" id="UGGQ01000006">
    <property type="protein sequence ID" value="STO17508.1"/>
    <property type="molecule type" value="Genomic_DNA"/>
</dbReference>
<evidence type="ECO:0008006" key="13">
    <source>
        <dbReference type="Google" id="ProtNLM"/>
    </source>
</evidence>
<keyword evidence="2" id="KW-0812">Transmembrane</keyword>
<protein>
    <recommendedName>
        <fullName evidence="13">DUF3040 domain-containing protein</fullName>
    </recommendedName>
</protein>
<evidence type="ECO:0000256" key="1">
    <source>
        <dbReference type="SAM" id="MobiDB-lite"/>
    </source>
</evidence>
<feature type="transmembrane region" description="Helical" evidence="2">
    <location>
        <begin position="89"/>
        <end position="108"/>
    </location>
</feature>
<evidence type="ECO:0000313" key="6">
    <source>
        <dbReference type="EMBL" id="NMX03127.1"/>
    </source>
</evidence>
<reference evidence="3 12" key="2">
    <citation type="submission" date="2019-08" db="EMBL/GenBank/DDBJ databases">
        <title>Comparison of rpoB and gyrB Sequences from Mobiluncus Species and Development of a Multiplex PCR Method for Clinical Detection of Mobiluncus curtisii and Mobiluncus mulieris.</title>
        <authorList>
            <person name="Yang L."/>
            <person name="Shen Y."/>
            <person name="Xu G."/>
            <person name="Shu L.-B."/>
            <person name="Hu J."/>
            <person name="Zhang R."/>
            <person name="Wang Y."/>
            <person name="Zhou H.-W."/>
            <person name="Zhang X."/>
        </authorList>
    </citation>
    <scope>NUCLEOTIDE SEQUENCE [LARGE SCALE GENOMIC DNA]</scope>
    <source>
        <strain evidence="3 12">M26</strain>
    </source>
</reference>
<dbReference type="EMBL" id="JABCUV010000001">
    <property type="protein sequence ID" value="NMW92156.1"/>
    <property type="molecule type" value="Genomic_DNA"/>
</dbReference>
<reference evidence="7 8" key="1">
    <citation type="submission" date="2018-06" db="EMBL/GenBank/DDBJ databases">
        <authorList>
            <consortium name="Pathogen Informatics"/>
            <person name="Doyle S."/>
        </authorList>
    </citation>
    <scope>NUCLEOTIDE SEQUENCE [LARGE SCALE GENOMIC DNA]</scope>
    <source>
        <strain evidence="7 8">NCTC11819</strain>
    </source>
</reference>
<dbReference type="Proteomes" id="UP000582487">
    <property type="component" value="Unassembled WGS sequence"/>
</dbReference>
<feature type="region of interest" description="Disordered" evidence="1">
    <location>
        <begin position="32"/>
        <end position="54"/>
    </location>
</feature>
<evidence type="ECO:0000313" key="4">
    <source>
        <dbReference type="EMBL" id="NMW64370.1"/>
    </source>
</evidence>
<keyword evidence="2" id="KW-0472">Membrane</keyword>
<accession>A0A2J9KQU6</accession>
<comment type="caution">
    <text evidence="6">The sequence shown here is derived from an EMBL/GenBank/DDBJ whole genome shotgun (WGS) entry which is preliminary data.</text>
</comment>
<dbReference type="RefSeq" id="WP_004012489.1">
    <property type="nucleotide sequence ID" value="NZ_CAMPNB010000003.1"/>
</dbReference>
<dbReference type="Proteomes" id="UP000255284">
    <property type="component" value="Unassembled WGS sequence"/>
</dbReference>
<evidence type="ECO:0000313" key="9">
    <source>
        <dbReference type="Proteomes" id="UP000575397"/>
    </source>
</evidence>
<evidence type="ECO:0000313" key="3">
    <source>
        <dbReference type="EMBL" id="MCU9968244.1"/>
    </source>
</evidence>
<sequence length="110" mass="12239">MSLFKKGHRDDVPDDDEIERRFEELALATPELGGVGPRDWSPAEDTEGFVQPDPPLPHLRPSTVRGWVLLVISLMGLCVLGFARPAFSAVIACVCLLILLWSLYLLIIKK</sequence>
<feature type="transmembrane region" description="Helical" evidence="2">
    <location>
        <begin position="66"/>
        <end position="83"/>
    </location>
</feature>
<dbReference type="AlphaFoldDB" id="A0A2J9KQU6"/>
<evidence type="ECO:0000313" key="5">
    <source>
        <dbReference type="EMBL" id="NMW92156.1"/>
    </source>
</evidence>
<evidence type="ECO:0000313" key="7">
    <source>
        <dbReference type="EMBL" id="STO17508.1"/>
    </source>
</evidence>
<dbReference type="EMBL" id="VSZY01000002">
    <property type="protein sequence ID" value="MCU9968244.1"/>
    <property type="molecule type" value="Genomic_DNA"/>
</dbReference>
<gene>
    <name evidence="3" type="ORF">FYZ43_02175</name>
    <name evidence="5" type="ORF">HHJ74_00255</name>
    <name evidence="6" type="ORF">HHJ77_04045</name>
    <name evidence="4" type="ORF">HHJ78_02190</name>
    <name evidence="7" type="ORF">NCTC11819_02102</name>
</gene>
<dbReference type="EMBL" id="JABCUS010000007">
    <property type="protein sequence ID" value="NMX03127.1"/>
    <property type="molecule type" value="Genomic_DNA"/>
</dbReference>
<evidence type="ECO:0000313" key="12">
    <source>
        <dbReference type="Proteomes" id="UP001209486"/>
    </source>
</evidence>
<name>A0A2J9KQU6_9ACTO</name>
<proteinExistence type="predicted"/>
<evidence type="ECO:0000313" key="8">
    <source>
        <dbReference type="Proteomes" id="UP000255284"/>
    </source>
</evidence>
<reference evidence="9 10" key="3">
    <citation type="submission" date="2020-04" db="EMBL/GenBank/DDBJ databases">
        <title>Antimicrobial susceptibility and clonality of vaginal-derived multi-drug resistant Mobiluncus isolates in China.</title>
        <authorList>
            <person name="Zhang X."/>
        </authorList>
    </citation>
    <scope>NUCLEOTIDE SEQUENCE [LARGE SCALE GENOMIC DNA]</scope>
    <source>
        <strain evidence="6 9">12</strain>
        <strain evidence="4 10">13</strain>
        <strain evidence="5 11">7</strain>
    </source>
</reference>
<dbReference type="Proteomes" id="UP001209486">
    <property type="component" value="Unassembled WGS sequence"/>
</dbReference>
<evidence type="ECO:0000313" key="10">
    <source>
        <dbReference type="Proteomes" id="UP000578252"/>
    </source>
</evidence>
<dbReference type="Proteomes" id="UP000575397">
    <property type="component" value="Unassembled WGS sequence"/>
</dbReference>
<organism evidence="6 9">
    <name type="scientific">Mobiluncus mulieris</name>
    <dbReference type="NCBI Taxonomy" id="2052"/>
    <lineage>
        <taxon>Bacteria</taxon>
        <taxon>Bacillati</taxon>
        <taxon>Actinomycetota</taxon>
        <taxon>Actinomycetes</taxon>
        <taxon>Actinomycetales</taxon>
        <taxon>Actinomycetaceae</taxon>
        <taxon>Mobiluncus</taxon>
    </lineage>
</organism>
<evidence type="ECO:0000313" key="11">
    <source>
        <dbReference type="Proteomes" id="UP000582487"/>
    </source>
</evidence>